<dbReference type="WBParaSite" id="GPLIN_000403300">
    <property type="protein sequence ID" value="GPLIN_000403300"/>
    <property type="gene ID" value="GPLIN_000403300"/>
</dbReference>
<dbReference type="CDD" id="cd18809">
    <property type="entry name" value="SF1_C_RecD"/>
    <property type="match status" value="1"/>
</dbReference>
<dbReference type="InterPro" id="IPR027417">
    <property type="entry name" value="P-loop_NTPase"/>
</dbReference>
<reference evidence="2" key="2">
    <citation type="submission" date="2016-06" db="UniProtKB">
        <authorList>
            <consortium name="WormBaseParasite"/>
        </authorList>
    </citation>
    <scope>IDENTIFICATION</scope>
</reference>
<evidence type="ECO:0000313" key="2">
    <source>
        <dbReference type="WBParaSite" id="GPLIN_000403300"/>
    </source>
</evidence>
<protein>
    <submittedName>
        <fullName evidence="2">UvrD_C_2 domain-containing protein</fullName>
    </submittedName>
</protein>
<dbReference type="Gene3D" id="3.40.50.300">
    <property type="entry name" value="P-loop containing nucleotide triphosphate hydrolases"/>
    <property type="match status" value="1"/>
</dbReference>
<dbReference type="Proteomes" id="UP000050741">
    <property type="component" value="Unassembled WGS sequence"/>
</dbReference>
<dbReference type="SUPFAM" id="SSF52540">
    <property type="entry name" value="P-loop containing nucleoside triphosphate hydrolases"/>
    <property type="match status" value="1"/>
</dbReference>
<keyword evidence="1" id="KW-1185">Reference proteome</keyword>
<accession>A0A183BTU7</accession>
<sequence length="87" mass="10039">MYAIRSYYEFPLRPGSVMTINKSQGQTLTHVGVLLDKSQCFSHGQLYTALSRVRDSANIRVCTKRADRRIRNVVMTELLLFEKVFVI</sequence>
<name>A0A183BTU7_GLOPA</name>
<organism evidence="1 2">
    <name type="scientific">Globodera pallida</name>
    <name type="common">Potato cyst nematode worm</name>
    <name type="synonym">Heterodera pallida</name>
    <dbReference type="NCBI Taxonomy" id="36090"/>
    <lineage>
        <taxon>Eukaryota</taxon>
        <taxon>Metazoa</taxon>
        <taxon>Ecdysozoa</taxon>
        <taxon>Nematoda</taxon>
        <taxon>Chromadorea</taxon>
        <taxon>Rhabditida</taxon>
        <taxon>Tylenchina</taxon>
        <taxon>Tylenchomorpha</taxon>
        <taxon>Tylenchoidea</taxon>
        <taxon>Heteroderidae</taxon>
        <taxon>Heteroderinae</taxon>
        <taxon>Globodera</taxon>
    </lineage>
</organism>
<dbReference type="AlphaFoldDB" id="A0A183BTU7"/>
<reference evidence="1" key="1">
    <citation type="submission" date="2014-05" db="EMBL/GenBank/DDBJ databases">
        <title>The genome and life-stage specific transcriptomes of Globodera pallida elucidate key aspects of plant parasitism by a cyst nematode.</title>
        <authorList>
            <person name="Cotton J.A."/>
            <person name="Lilley C.J."/>
            <person name="Jones L.M."/>
            <person name="Kikuchi T."/>
            <person name="Reid A.J."/>
            <person name="Thorpe P."/>
            <person name="Tsai I.J."/>
            <person name="Beasley H."/>
            <person name="Blok V."/>
            <person name="Cock P.J.A."/>
            <person name="Van den Akker S.E."/>
            <person name="Holroyd N."/>
            <person name="Hunt M."/>
            <person name="Mantelin S."/>
            <person name="Naghra H."/>
            <person name="Pain A."/>
            <person name="Palomares-Rius J.E."/>
            <person name="Zarowiecki M."/>
            <person name="Berriman M."/>
            <person name="Jones J.T."/>
            <person name="Urwin P.E."/>
        </authorList>
    </citation>
    <scope>NUCLEOTIDE SEQUENCE [LARGE SCALE GENOMIC DNA]</scope>
    <source>
        <strain evidence="1">Lindley</strain>
    </source>
</reference>
<evidence type="ECO:0000313" key="1">
    <source>
        <dbReference type="Proteomes" id="UP000050741"/>
    </source>
</evidence>
<proteinExistence type="predicted"/>